<evidence type="ECO:0000313" key="3">
    <source>
        <dbReference type="Proteomes" id="UP001055115"/>
    </source>
</evidence>
<accession>A0AA37PDS7</accession>
<feature type="region of interest" description="Disordered" evidence="1">
    <location>
        <begin position="47"/>
        <end position="66"/>
    </location>
</feature>
<evidence type="ECO:0000256" key="1">
    <source>
        <dbReference type="SAM" id="MobiDB-lite"/>
    </source>
</evidence>
<dbReference type="Proteomes" id="UP001055115">
    <property type="component" value="Unassembled WGS sequence"/>
</dbReference>
<dbReference type="GeneID" id="73331258"/>
<proteinExistence type="predicted"/>
<dbReference type="RefSeq" id="XP_049132625.1">
    <property type="nucleotide sequence ID" value="XM_049276668.1"/>
</dbReference>
<name>A0AA37PDS7_9PEZI</name>
<gene>
    <name evidence="2" type="ORF">ColSpa_10456</name>
</gene>
<evidence type="ECO:0000313" key="2">
    <source>
        <dbReference type="EMBL" id="GKT50275.1"/>
    </source>
</evidence>
<comment type="caution">
    <text evidence="2">The sequence shown here is derived from an EMBL/GenBank/DDBJ whole genome shotgun (WGS) entry which is preliminary data.</text>
</comment>
<keyword evidence="3" id="KW-1185">Reference proteome</keyword>
<reference evidence="2 3" key="1">
    <citation type="submission" date="2022-03" db="EMBL/GenBank/DDBJ databases">
        <title>Genome data of Colletotrichum spp.</title>
        <authorList>
            <person name="Utami Y.D."/>
            <person name="Hiruma K."/>
        </authorList>
    </citation>
    <scope>NUCLEOTIDE SEQUENCE [LARGE SCALE GENOMIC DNA]</scope>
    <source>
        <strain evidence="2 3">MAFF 239500</strain>
    </source>
</reference>
<protein>
    <submittedName>
        <fullName evidence="2">Uncharacterized protein</fullName>
    </submittedName>
</protein>
<dbReference type="AlphaFoldDB" id="A0AA37PDS7"/>
<organism evidence="2 3">
    <name type="scientific">Colletotrichum spaethianum</name>
    <dbReference type="NCBI Taxonomy" id="700344"/>
    <lineage>
        <taxon>Eukaryota</taxon>
        <taxon>Fungi</taxon>
        <taxon>Dikarya</taxon>
        <taxon>Ascomycota</taxon>
        <taxon>Pezizomycotina</taxon>
        <taxon>Sordariomycetes</taxon>
        <taxon>Hypocreomycetidae</taxon>
        <taxon>Glomerellales</taxon>
        <taxon>Glomerellaceae</taxon>
        <taxon>Colletotrichum</taxon>
        <taxon>Colletotrichum spaethianum species complex</taxon>
    </lineage>
</organism>
<sequence length="66" mass="6983">MQDGKVAKVSNEMDAHAIATWRTIAARCGLVPSLRYVGTVPANAEVIGPTQSDTEDLGRAKSSGWP</sequence>
<dbReference type="EMBL" id="BQXU01000035">
    <property type="protein sequence ID" value="GKT50275.1"/>
    <property type="molecule type" value="Genomic_DNA"/>
</dbReference>